<dbReference type="Gene3D" id="1.10.287.130">
    <property type="match status" value="1"/>
</dbReference>
<dbReference type="Pfam" id="PF00512">
    <property type="entry name" value="HisKA"/>
    <property type="match status" value="1"/>
</dbReference>
<dbReference type="Pfam" id="PF02518">
    <property type="entry name" value="HATPase_c"/>
    <property type="match status" value="1"/>
</dbReference>
<proteinExistence type="predicted"/>
<keyword evidence="6" id="KW-0472">Membrane</keyword>
<dbReference type="SUPFAM" id="SSF47384">
    <property type="entry name" value="Homodimeric domain of signal transducing histidine kinase"/>
    <property type="match status" value="1"/>
</dbReference>
<sequence length="850" mass="92039">MPDDTKLQQSSSRPSPRRPDQQNAAPTEQQTLVSEYSATSESAFAEAANSFLEEQAKKLQMQPLTLAFRSSALEAQYLADDAKQRWPVLIFIFCFDVSCYIFRAGAKLWLAQQGFRAMTREIGPQLANMVFLYLVMGFLNHRSRQMGKKGQAMRVYQEELLLVGTMALAIVNLLVTLSRDTCQDYVYAAFFLICTTFFLKVRWLIGTLVMFVPVVIVHVWAFWERGHMGGADPILPSDAPIHITVAWAVGALMSFLADTYRRQMFVNHKLAATAAEKELRETQARMAAQHELAQAQAQAQQRALTVAREKAANEAKSEFMSLMCHEVRTPLNGCLASAEMLLDTALEEEQRDLAKTIRVSGSILLSTVSNFLDFFKMEAGKHLDVVRTEIDVQELVDDVHCIIEAMVGRNSSVSLLDPNIKGTPALVLGDSDRLRGILLNLYTNAAKFTKQGFIGLRARSGSSASISSGVPGKAQQVQEASDAFKQVDWSAHGSQSQPTSSLPRPRLPRSPLAILGGHSFVQPVSDAPPGSLSGASASSVNPAAAIQQASEAVAAASENEYSRNEPASLATHQKPEVSTGASGQGPTARSTSVSPFLHAPKATADQAPGLTTQWPLEHASSPSPRTFQPTQRPAVAGRKSTSSLTESGTCSSSSGNIDEALSGVGVAEDGLRALFKEFIQGTSDEMRQPRSRGGTGLGLSICSKQVAVLGGQIGALSRPATGSIFWVKIPLLEPASEEPSGPCELRRTASWGTRDAFSDGHIRRGQQQQDPSSLKGSSHTRTATTRGAALRRFHRSSMNATVMRGSLDGVPPEVHSDVDTGDEGQPLDWQWRSRSSSAIVGVIALLWQQF</sequence>
<dbReference type="InterPro" id="IPR005467">
    <property type="entry name" value="His_kinase_dom"/>
</dbReference>
<organism evidence="8 9">
    <name type="scientific">Apatococcus fuscideae</name>
    <dbReference type="NCBI Taxonomy" id="2026836"/>
    <lineage>
        <taxon>Eukaryota</taxon>
        <taxon>Viridiplantae</taxon>
        <taxon>Chlorophyta</taxon>
        <taxon>core chlorophytes</taxon>
        <taxon>Trebouxiophyceae</taxon>
        <taxon>Chlorellales</taxon>
        <taxon>Chlorellaceae</taxon>
        <taxon>Apatococcus</taxon>
    </lineage>
</organism>
<feature type="compositionally biased region" description="Polar residues" evidence="5">
    <location>
        <begin position="23"/>
        <end position="32"/>
    </location>
</feature>
<evidence type="ECO:0000256" key="3">
    <source>
        <dbReference type="ARBA" id="ARBA00022679"/>
    </source>
</evidence>
<dbReference type="CDD" id="cd00082">
    <property type="entry name" value="HisKA"/>
    <property type="match status" value="1"/>
</dbReference>
<evidence type="ECO:0000256" key="4">
    <source>
        <dbReference type="ARBA" id="ARBA00022777"/>
    </source>
</evidence>
<dbReference type="Gene3D" id="3.30.565.10">
    <property type="entry name" value="Histidine kinase-like ATPase, C-terminal domain"/>
    <property type="match status" value="2"/>
</dbReference>
<feature type="compositionally biased region" description="Polar residues" evidence="5">
    <location>
        <begin position="613"/>
        <end position="631"/>
    </location>
</feature>
<dbReference type="Proteomes" id="UP001485043">
    <property type="component" value="Unassembled WGS sequence"/>
</dbReference>
<comment type="catalytic activity">
    <reaction evidence="1">
        <text>ATP + protein L-histidine = ADP + protein N-phospho-L-histidine.</text>
        <dbReference type="EC" id="2.7.13.3"/>
    </reaction>
</comment>
<dbReference type="PROSITE" id="PS50109">
    <property type="entry name" value="HIS_KIN"/>
    <property type="match status" value="1"/>
</dbReference>
<dbReference type="PANTHER" id="PTHR43047">
    <property type="entry name" value="TWO-COMPONENT HISTIDINE PROTEIN KINASE"/>
    <property type="match status" value="1"/>
</dbReference>
<accession>A0AAW1SX77</accession>
<feature type="region of interest" description="Disordered" evidence="5">
    <location>
        <begin position="804"/>
        <end position="825"/>
    </location>
</feature>
<feature type="compositionally biased region" description="Low complexity" evidence="5">
    <location>
        <begin position="640"/>
        <end position="654"/>
    </location>
</feature>
<dbReference type="EMBL" id="JALJOV010000836">
    <property type="protein sequence ID" value="KAK9860438.1"/>
    <property type="molecule type" value="Genomic_DNA"/>
</dbReference>
<dbReference type="InterPro" id="IPR003661">
    <property type="entry name" value="HisK_dim/P_dom"/>
</dbReference>
<dbReference type="InterPro" id="IPR036097">
    <property type="entry name" value="HisK_dim/P_sf"/>
</dbReference>
<comment type="caution">
    <text evidence="8">The sequence shown here is derived from an EMBL/GenBank/DDBJ whole genome shotgun (WGS) entry which is preliminary data.</text>
</comment>
<evidence type="ECO:0000256" key="6">
    <source>
        <dbReference type="SAM" id="Phobius"/>
    </source>
</evidence>
<feature type="compositionally biased region" description="Polar residues" evidence="5">
    <location>
        <begin position="579"/>
        <end position="593"/>
    </location>
</feature>
<feature type="compositionally biased region" description="Polar residues" evidence="5">
    <location>
        <begin position="765"/>
        <end position="779"/>
    </location>
</feature>
<feature type="region of interest" description="Disordered" evidence="5">
    <location>
        <begin position="613"/>
        <end position="657"/>
    </location>
</feature>
<feature type="region of interest" description="Disordered" evidence="5">
    <location>
        <begin position="1"/>
        <end position="32"/>
    </location>
</feature>
<feature type="compositionally biased region" description="Low complexity" evidence="5">
    <location>
        <begin position="494"/>
        <end position="512"/>
    </location>
</feature>
<dbReference type="SUPFAM" id="SSF55874">
    <property type="entry name" value="ATPase domain of HSP90 chaperone/DNA topoisomerase II/histidine kinase"/>
    <property type="match status" value="2"/>
</dbReference>
<dbReference type="SMART" id="SM00387">
    <property type="entry name" value="HATPase_c"/>
    <property type="match status" value="1"/>
</dbReference>
<dbReference type="GO" id="GO:0005886">
    <property type="term" value="C:plasma membrane"/>
    <property type="evidence" value="ECO:0007669"/>
    <property type="project" value="TreeGrafter"/>
</dbReference>
<protein>
    <recommendedName>
        <fullName evidence="2">histidine kinase</fullName>
        <ecNumber evidence="2">2.7.13.3</ecNumber>
    </recommendedName>
</protein>
<gene>
    <name evidence="8" type="ORF">WJX84_000853</name>
</gene>
<feature type="domain" description="Histidine kinase" evidence="7">
    <location>
        <begin position="322"/>
        <end position="733"/>
    </location>
</feature>
<feature type="region of interest" description="Disordered" evidence="5">
    <location>
        <begin position="555"/>
        <end position="593"/>
    </location>
</feature>
<keyword evidence="6" id="KW-0812">Transmembrane</keyword>
<feature type="region of interest" description="Disordered" evidence="5">
    <location>
        <begin position="465"/>
        <end position="513"/>
    </location>
</feature>
<dbReference type="EC" id="2.7.13.3" evidence="2"/>
<dbReference type="GO" id="GO:0000155">
    <property type="term" value="F:phosphorelay sensor kinase activity"/>
    <property type="evidence" value="ECO:0007669"/>
    <property type="project" value="InterPro"/>
</dbReference>
<evidence type="ECO:0000256" key="2">
    <source>
        <dbReference type="ARBA" id="ARBA00012438"/>
    </source>
</evidence>
<feature type="transmembrane region" description="Helical" evidence="6">
    <location>
        <begin position="160"/>
        <end position="178"/>
    </location>
</feature>
<dbReference type="InterPro" id="IPR036890">
    <property type="entry name" value="HATPase_C_sf"/>
</dbReference>
<keyword evidence="3" id="KW-0808">Transferase</keyword>
<dbReference type="InterPro" id="IPR003594">
    <property type="entry name" value="HATPase_dom"/>
</dbReference>
<evidence type="ECO:0000256" key="5">
    <source>
        <dbReference type="SAM" id="MobiDB-lite"/>
    </source>
</evidence>
<evidence type="ECO:0000256" key="1">
    <source>
        <dbReference type="ARBA" id="ARBA00000085"/>
    </source>
</evidence>
<feature type="transmembrane region" description="Helical" evidence="6">
    <location>
        <begin position="204"/>
        <end position="223"/>
    </location>
</feature>
<dbReference type="GO" id="GO:0009927">
    <property type="term" value="F:histidine phosphotransfer kinase activity"/>
    <property type="evidence" value="ECO:0007669"/>
    <property type="project" value="TreeGrafter"/>
</dbReference>
<feature type="region of interest" description="Disordered" evidence="5">
    <location>
        <begin position="756"/>
        <end position="788"/>
    </location>
</feature>
<evidence type="ECO:0000259" key="7">
    <source>
        <dbReference type="PROSITE" id="PS50109"/>
    </source>
</evidence>
<dbReference type="PANTHER" id="PTHR43047:SF71">
    <property type="entry name" value="HISTIDINE KINASE CONTAINING CHEY-HOMOLOGOUS RECEIVER DOMAIN-RELATED"/>
    <property type="match status" value="1"/>
</dbReference>
<evidence type="ECO:0000313" key="9">
    <source>
        <dbReference type="Proteomes" id="UP001485043"/>
    </source>
</evidence>
<feature type="transmembrane region" description="Helical" evidence="6">
    <location>
        <begin position="122"/>
        <end position="139"/>
    </location>
</feature>
<dbReference type="AlphaFoldDB" id="A0AAW1SX77"/>
<keyword evidence="4" id="KW-0418">Kinase</keyword>
<feature type="transmembrane region" description="Helical" evidence="6">
    <location>
        <begin position="243"/>
        <end position="260"/>
    </location>
</feature>
<keyword evidence="6" id="KW-1133">Transmembrane helix</keyword>
<evidence type="ECO:0000313" key="8">
    <source>
        <dbReference type="EMBL" id="KAK9860438.1"/>
    </source>
</evidence>
<name>A0AAW1SX77_9CHLO</name>
<keyword evidence="9" id="KW-1185">Reference proteome</keyword>
<feature type="transmembrane region" description="Helical" evidence="6">
    <location>
        <begin position="88"/>
        <end position="110"/>
    </location>
</feature>
<reference evidence="8 9" key="1">
    <citation type="journal article" date="2024" name="Nat. Commun.">
        <title>Phylogenomics reveals the evolutionary origins of lichenization in chlorophyte algae.</title>
        <authorList>
            <person name="Puginier C."/>
            <person name="Libourel C."/>
            <person name="Otte J."/>
            <person name="Skaloud P."/>
            <person name="Haon M."/>
            <person name="Grisel S."/>
            <person name="Petersen M."/>
            <person name="Berrin J.G."/>
            <person name="Delaux P.M."/>
            <person name="Dal Grande F."/>
            <person name="Keller J."/>
        </authorList>
    </citation>
    <scope>NUCLEOTIDE SEQUENCE [LARGE SCALE GENOMIC DNA]</scope>
    <source>
        <strain evidence="8 9">SAG 2523</strain>
    </source>
</reference>
<dbReference type="SMART" id="SM00388">
    <property type="entry name" value="HisKA"/>
    <property type="match status" value="1"/>
</dbReference>